<dbReference type="PATRIC" id="fig|431306.5.peg.1637"/>
<keyword evidence="8 14" id="KW-1133">Transmembrane helix</keyword>
<evidence type="ECO:0000256" key="4">
    <source>
        <dbReference type="ARBA" id="ARBA00021581"/>
    </source>
</evidence>
<protein>
    <recommendedName>
        <fullName evidence="4 14">Undecaprenyl-diphosphatase</fullName>
        <ecNumber evidence="3 14">3.6.1.27</ecNumber>
    </recommendedName>
    <alternativeName>
        <fullName evidence="12 14">Bacitracin resistance protein</fullName>
    </alternativeName>
    <alternativeName>
        <fullName evidence="11 14">Undecaprenyl pyrophosphate phosphatase</fullName>
    </alternativeName>
</protein>
<keyword evidence="10 14" id="KW-0046">Antibiotic resistance</keyword>
<sequence>MQHLGAWCKDSSKISDSLEPYTYMSLFQALIMALLQGATELFPVSSLGHAVVLPALLHWSYDLHDPTFLPFLVMLHMGTSVALLIFFWQDWLALFKGAFGSFGHRIQLESLHILWLICLATVPAVIIGGVFEHWLRSVFGSASSAALFLFLNGILLLVVEKLRGSVVRREVRYLASLTSRDALFIGFFQCFAFFPGLSRSGATICGGLLRGLHHDAAAKFSFLMAQPVIIAATVREAFKMRHAPIDPAQLHIAMLAAVVSGVTALASTAFLMRYFRRHDSWALSPFAWYCMVAGGAAFLMFHFAG</sequence>
<dbReference type="EMBL" id="LN609302">
    <property type="protein sequence ID" value="CEF55777.1"/>
    <property type="molecule type" value="Genomic_DNA"/>
</dbReference>
<evidence type="ECO:0000313" key="15">
    <source>
        <dbReference type="EMBL" id="CEF55777.1"/>
    </source>
</evidence>
<proteinExistence type="inferred from homology"/>
<organism evidence="15 16">
    <name type="scientific">Acetobacter ghanensis</name>
    <dbReference type="NCBI Taxonomy" id="431306"/>
    <lineage>
        <taxon>Bacteria</taxon>
        <taxon>Pseudomonadati</taxon>
        <taxon>Pseudomonadota</taxon>
        <taxon>Alphaproteobacteria</taxon>
        <taxon>Acetobacterales</taxon>
        <taxon>Acetobacteraceae</taxon>
        <taxon>Acetobacter</taxon>
    </lineage>
</organism>
<evidence type="ECO:0000256" key="13">
    <source>
        <dbReference type="ARBA" id="ARBA00047594"/>
    </source>
</evidence>
<comment type="function">
    <text evidence="14">Catalyzes the dephosphorylation of undecaprenyl diphosphate (UPP). Confers resistance to bacitracin.</text>
</comment>
<evidence type="ECO:0000256" key="1">
    <source>
        <dbReference type="ARBA" id="ARBA00004651"/>
    </source>
</evidence>
<keyword evidence="14" id="KW-0133">Cell shape</keyword>
<dbReference type="EC" id="3.6.1.27" evidence="3 14"/>
<dbReference type="AlphaFoldDB" id="A0A0U5F3I5"/>
<dbReference type="Proteomes" id="UP000068250">
    <property type="component" value="Chromosome I"/>
</dbReference>
<accession>A0A0U5F3I5</accession>
<evidence type="ECO:0000256" key="3">
    <source>
        <dbReference type="ARBA" id="ARBA00012374"/>
    </source>
</evidence>
<evidence type="ECO:0000313" key="16">
    <source>
        <dbReference type="Proteomes" id="UP000068250"/>
    </source>
</evidence>
<dbReference type="GO" id="GO:0008360">
    <property type="term" value="P:regulation of cell shape"/>
    <property type="evidence" value="ECO:0007669"/>
    <property type="project" value="UniProtKB-KW"/>
</dbReference>
<dbReference type="GO" id="GO:0046677">
    <property type="term" value="P:response to antibiotic"/>
    <property type="evidence" value="ECO:0007669"/>
    <property type="project" value="UniProtKB-UniRule"/>
</dbReference>
<comment type="miscellaneous">
    <text evidence="14">Bacitracin is thought to be involved in the inhibition of peptidoglycan synthesis by sequestering undecaprenyl diphosphate, thereby reducing the pool of lipid carrier available.</text>
</comment>
<evidence type="ECO:0000256" key="7">
    <source>
        <dbReference type="ARBA" id="ARBA00022801"/>
    </source>
</evidence>
<dbReference type="GO" id="GO:0005886">
    <property type="term" value="C:plasma membrane"/>
    <property type="evidence" value="ECO:0007669"/>
    <property type="project" value="UniProtKB-SubCell"/>
</dbReference>
<feature type="transmembrane region" description="Helical" evidence="14">
    <location>
        <begin position="250"/>
        <end position="274"/>
    </location>
</feature>
<dbReference type="InterPro" id="IPR003824">
    <property type="entry name" value="UppP"/>
</dbReference>
<feature type="transmembrane region" description="Helical" evidence="14">
    <location>
        <begin position="113"/>
        <end position="131"/>
    </location>
</feature>
<evidence type="ECO:0000256" key="5">
    <source>
        <dbReference type="ARBA" id="ARBA00022475"/>
    </source>
</evidence>
<keyword evidence="9 14" id="KW-0472">Membrane</keyword>
<keyword evidence="14" id="KW-0573">Peptidoglycan synthesis</keyword>
<feature type="transmembrane region" description="Helical" evidence="14">
    <location>
        <begin position="137"/>
        <end position="159"/>
    </location>
</feature>
<dbReference type="STRING" id="431306.AGA_1609"/>
<keyword evidence="5 14" id="KW-1003">Cell membrane</keyword>
<dbReference type="PANTHER" id="PTHR30622">
    <property type="entry name" value="UNDECAPRENYL-DIPHOSPHATASE"/>
    <property type="match status" value="1"/>
</dbReference>
<comment type="subcellular location">
    <subcellularLocation>
        <location evidence="1 14">Cell membrane</location>
        <topology evidence="1 14">Multi-pass membrane protein</topology>
    </subcellularLocation>
</comment>
<dbReference type="HAMAP" id="MF_01006">
    <property type="entry name" value="Undec_diphosphatase"/>
    <property type="match status" value="1"/>
</dbReference>
<dbReference type="Pfam" id="PF02673">
    <property type="entry name" value="BacA"/>
    <property type="match status" value="1"/>
</dbReference>
<evidence type="ECO:0000256" key="14">
    <source>
        <dbReference type="HAMAP-Rule" id="MF_01006"/>
    </source>
</evidence>
<evidence type="ECO:0000256" key="12">
    <source>
        <dbReference type="ARBA" id="ARBA00032932"/>
    </source>
</evidence>
<dbReference type="GO" id="GO:0009252">
    <property type="term" value="P:peptidoglycan biosynthetic process"/>
    <property type="evidence" value="ECO:0007669"/>
    <property type="project" value="UniProtKB-KW"/>
</dbReference>
<evidence type="ECO:0000256" key="11">
    <source>
        <dbReference type="ARBA" id="ARBA00032707"/>
    </source>
</evidence>
<comment type="similarity">
    <text evidence="2 14">Belongs to the UppP family.</text>
</comment>
<keyword evidence="7 14" id="KW-0378">Hydrolase</keyword>
<name>A0A0U5F3I5_9PROT</name>
<comment type="catalytic activity">
    <reaction evidence="13 14">
        <text>di-trans,octa-cis-undecaprenyl diphosphate + H2O = di-trans,octa-cis-undecaprenyl phosphate + phosphate + H(+)</text>
        <dbReference type="Rhea" id="RHEA:28094"/>
        <dbReference type="ChEBI" id="CHEBI:15377"/>
        <dbReference type="ChEBI" id="CHEBI:15378"/>
        <dbReference type="ChEBI" id="CHEBI:43474"/>
        <dbReference type="ChEBI" id="CHEBI:58405"/>
        <dbReference type="ChEBI" id="CHEBI:60392"/>
        <dbReference type="EC" id="3.6.1.27"/>
    </reaction>
</comment>
<dbReference type="NCBIfam" id="NF001397">
    <property type="entry name" value="PRK00281.3-4"/>
    <property type="match status" value="1"/>
</dbReference>
<evidence type="ECO:0000256" key="10">
    <source>
        <dbReference type="ARBA" id="ARBA00023251"/>
    </source>
</evidence>
<dbReference type="GO" id="GO:0050380">
    <property type="term" value="F:undecaprenyl-diphosphatase activity"/>
    <property type="evidence" value="ECO:0007669"/>
    <property type="project" value="UniProtKB-UniRule"/>
</dbReference>
<evidence type="ECO:0000256" key="6">
    <source>
        <dbReference type="ARBA" id="ARBA00022692"/>
    </source>
</evidence>
<keyword evidence="14" id="KW-0961">Cell wall biogenesis/degradation</keyword>
<dbReference type="PANTHER" id="PTHR30622:SF4">
    <property type="entry name" value="UNDECAPRENYL-DIPHOSPHATASE"/>
    <property type="match status" value="1"/>
</dbReference>
<feature type="transmembrane region" description="Helical" evidence="14">
    <location>
        <begin position="68"/>
        <end position="92"/>
    </location>
</feature>
<gene>
    <name evidence="14 15" type="primary">uppP</name>
    <name evidence="15" type="ORF">AGA_1609</name>
</gene>
<evidence type="ECO:0000256" key="8">
    <source>
        <dbReference type="ARBA" id="ARBA00022989"/>
    </source>
</evidence>
<dbReference type="GO" id="GO:0071555">
    <property type="term" value="P:cell wall organization"/>
    <property type="evidence" value="ECO:0007669"/>
    <property type="project" value="UniProtKB-KW"/>
</dbReference>
<evidence type="ECO:0000256" key="2">
    <source>
        <dbReference type="ARBA" id="ARBA00010621"/>
    </source>
</evidence>
<reference evidence="16" key="1">
    <citation type="submission" date="2014-09" db="EMBL/GenBank/DDBJ databases">
        <authorList>
            <person name="Illeghems K.G."/>
        </authorList>
    </citation>
    <scope>NUCLEOTIDE SEQUENCE [LARGE SCALE GENOMIC DNA]</scope>
    <source>
        <strain evidence="16">LMG 23848T</strain>
    </source>
</reference>
<keyword evidence="6 14" id="KW-0812">Transmembrane</keyword>
<feature type="transmembrane region" description="Helical" evidence="14">
    <location>
        <begin position="286"/>
        <end position="304"/>
    </location>
</feature>
<evidence type="ECO:0000256" key="9">
    <source>
        <dbReference type="ARBA" id="ARBA00023136"/>
    </source>
</evidence>